<keyword evidence="2 5" id="KW-0812">Transmembrane</keyword>
<evidence type="ECO:0000256" key="4">
    <source>
        <dbReference type="ARBA" id="ARBA00023136"/>
    </source>
</evidence>
<organism evidence="7 8">
    <name type="scientific">Microvirga puerhi</name>
    <dbReference type="NCBI Taxonomy" id="2876078"/>
    <lineage>
        <taxon>Bacteria</taxon>
        <taxon>Pseudomonadati</taxon>
        <taxon>Pseudomonadota</taxon>
        <taxon>Alphaproteobacteria</taxon>
        <taxon>Hyphomicrobiales</taxon>
        <taxon>Methylobacteriaceae</taxon>
        <taxon>Microvirga</taxon>
    </lineage>
</organism>
<keyword evidence="8" id="KW-1185">Reference proteome</keyword>
<name>A0ABS7VHK8_9HYPH</name>
<evidence type="ECO:0000313" key="8">
    <source>
        <dbReference type="Proteomes" id="UP000704176"/>
    </source>
</evidence>
<dbReference type="RefSeq" id="WP_224311034.1">
    <property type="nucleotide sequence ID" value="NZ_JAIRBM010000001.1"/>
</dbReference>
<dbReference type="InterPro" id="IPR010432">
    <property type="entry name" value="RDD"/>
</dbReference>
<dbReference type="Proteomes" id="UP000704176">
    <property type="component" value="Unassembled WGS sequence"/>
</dbReference>
<evidence type="ECO:0000256" key="2">
    <source>
        <dbReference type="ARBA" id="ARBA00022692"/>
    </source>
</evidence>
<evidence type="ECO:0000259" key="6">
    <source>
        <dbReference type="Pfam" id="PF06271"/>
    </source>
</evidence>
<comment type="caution">
    <text evidence="7">The sequence shown here is derived from an EMBL/GenBank/DDBJ whole genome shotgun (WGS) entry which is preliminary data.</text>
</comment>
<feature type="domain" description="RDD" evidence="6">
    <location>
        <begin position="25"/>
        <end position="153"/>
    </location>
</feature>
<gene>
    <name evidence="7" type="ORF">K9B37_01585</name>
</gene>
<comment type="subcellular location">
    <subcellularLocation>
        <location evidence="1">Membrane</location>
        <topology evidence="1">Multi-pass membrane protein</topology>
    </subcellularLocation>
</comment>
<accession>A0ABS7VHK8</accession>
<evidence type="ECO:0000256" key="3">
    <source>
        <dbReference type="ARBA" id="ARBA00022989"/>
    </source>
</evidence>
<keyword evidence="4 5" id="KW-0472">Membrane</keyword>
<dbReference type="Pfam" id="PF06271">
    <property type="entry name" value="RDD"/>
    <property type="match status" value="1"/>
</dbReference>
<evidence type="ECO:0000256" key="5">
    <source>
        <dbReference type="SAM" id="Phobius"/>
    </source>
</evidence>
<feature type="transmembrane region" description="Helical" evidence="5">
    <location>
        <begin position="120"/>
        <end position="141"/>
    </location>
</feature>
<feature type="transmembrane region" description="Helical" evidence="5">
    <location>
        <begin position="29"/>
        <end position="53"/>
    </location>
</feature>
<feature type="transmembrane region" description="Helical" evidence="5">
    <location>
        <begin position="60"/>
        <end position="82"/>
    </location>
</feature>
<proteinExistence type="predicted"/>
<reference evidence="7 8" key="1">
    <citation type="submission" date="2021-09" db="EMBL/GenBank/DDBJ databases">
        <title>The complete genome sequence of a new microorganism.</title>
        <authorList>
            <person name="Zi Z."/>
        </authorList>
    </citation>
    <scope>NUCLEOTIDE SEQUENCE [LARGE SCALE GENOMIC DNA]</scope>
    <source>
        <strain evidence="7 8">WGZ8</strain>
    </source>
</reference>
<sequence>MAMRPVPTINQTVYPVERYATQGVISRRFWAYLIDLIVIAFWFVLVWLALVILGPITLGLTWIILAIGLPLAGLTFIIYNAITIGGPSQATVGMRAMGLRVVDPNTGAPVSMLAAAVHALLFYVAISTFLLWACDVVVGLARDDGRFVRDLLTGMMIVRV</sequence>
<dbReference type="EMBL" id="JAIRBM010000001">
    <property type="protein sequence ID" value="MBZ6074989.1"/>
    <property type="molecule type" value="Genomic_DNA"/>
</dbReference>
<protein>
    <submittedName>
        <fullName evidence="7">RDD family protein</fullName>
    </submittedName>
</protein>
<evidence type="ECO:0000256" key="1">
    <source>
        <dbReference type="ARBA" id="ARBA00004141"/>
    </source>
</evidence>
<evidence type="ECO:0000313" key="7">
    <source>
        <dbReference type="EMBL" id="MBZ6074989.1"/>
    </source>
</evidence>
<keyword evidence="3 5" id="KW-1133">Transmembrane helix</keyword>